<sequence length="256" mass="30155">MAKLRRVMNALFFRRTLKRWRDVARHAETTELSRLRRQRTRAELLDYQLAEVIAAADQRLALPHIGSEIFSRPRDADWAWRPMLWRRPIHHKGMVGARNGDAFSDEAKVFHDCPRSELVLRQFRNSREEDMAPFSVRMEVYDFDGSFLSIAVALPDEALKGLRRKHLVRMDITVETEEPIELFARLNVRHGPNNEQIVREVDLRSGSDTVEFDLGYSNINEKRLESAWVDLIFERARMNQITIRDLTFCRRPRAEL</sequence>
<dbReference type="AlphaFoldDB" id="A0A2T0WI94"/>
<evidence type="ECO:0000313" key="1">
    <source>
        <dbReference type="EMBL" id="PRY86430.1"/>
    </source>
</evidence>
<dbReference type="OrthoDB" id="7827015at2"/>
<dbReference type="Pfam" id="PF20086">
    <property type="entry name" value="DUF6478"/>
    <property type="match status" value="1"/>
</dbReference>
<keyword evidence="2" id="KW-1185">Reference proteome</keyword>
<name>A0A2T0WI94_9RHOB</name>
<proteinExistence type="predicted"/>
<dbReference type="RefSeq" id="WP_106266662.1">
    <property type="nucleotide sequence ID" value="NZ_PVTQ01000012.1"/>
</dbReference>
<gene>
    <name evidence="1" type="ORF">CLV74_11269</name>
</gene>
<dbReference type="EMBL" id="PVTQ01000012">
    <property type="protein sequence ID" value="PRY86430.1"/>
    <property type="molecule type" value="Genomic_DNA"/>
</dbReference>
<comment type="caution">
    <text evidence="1">The sequence shown here is derived from an EMBL/GenBank/DDBJ whole genome shotgun (WGS) entry which is preliminary data.</text>
</comment>
<accession>A0A2T0WI94</accession>
<dbReference type="Proteomes" id="UP000238392">
    <property type="component" value="Unassembled WGS sequence"/>
</dbReference>
<organism evidence="1 2">
    <name type="scientific">Donghicola tyrosinivorans</name>
    <dbReference type="NCBI Taxonomy" id="1652492"/>
    <lineage>
        <taxon>Bacteria</taxon>
        <taxon>Pseudomonadati</taxon>
        <taxon>Pseudomonadota</taxon>
        <taxon>Alphaproteobacteria</taxon>
        <taxon>Rhodobacterales</taxon>
        <taxon>Roseobacteraceae</taxon>
        <taxon>Donghicola</taxon>
    </lineage>
</organism>
<reference evidence="1 2" key="1">
    <citation type="submission" date="2018-03" db="EMBL/GenBank/DDBJ databases">
        <title>Genomic Encyclopedia of Archaeal and Bacterial Type Strains, Phase II (KMG-II): from individual species to whole genera.</title>
        <authorList>
            <person name="Goeker M."/>
        </authorList>
    </citation>
    <scope>NUCLEOTIDE SEQUENCE [LARGE SCALE GENOMIC DNA]</scope>
    <source>
        <strain evidence="1 2">DSM 100212</strain>
    </source>
</reference>
<dbReference type="InterPro" id="IPR045514">
    <property type="entry name" value="DUF6478"/>
</dbReference>
<evidence type="ECO:0000313" key="2">
    <source>
        <dbReference type="Proteomes" id="UP000238392"/>
    </source>
</evidence>
<protein>
    <submittedName>
        <fullName evidence="1">Uncharacterized protein</fullName>
    </submittedName>
</protein>